<evidence type="ECO:0000313" key="1">
    <source>
        <dbReference type="EMBL" id="RVT47484.1"/>
    </source>
</evidence>
<reference evidence="1 2" key="1">
    <citation type="submission" date="2019-01" db="EMBL/GenBank/DDBJ databases">
        <authorList>
            <person name="Chen W.-M."/>
        </authorList>
    </citation>
    <scope>NUCLEOTIDE SEQUENCE [LARGE SCALE GENOMIC DNA]</scope>
    <source>
        <strain evidence="1 2">ICH-3</strain>
    </source>
</reference>
<evidence type="ECO:0000313" key="2">
    <source>
        <dbReference type="Proteomes" id="UP000288178"/>
    </source>
</evidence>
<dbReference type="EMBL" id="SACT01000015">
    <property type="protein sequence ID" value="RVT47484.1"/>
    <property type="molecule type" value="Genomic_DNA"/>
</dbReference>
<accession>A0A3S2WWD0</accession>
<dbReference type="AlphaFoldDB" id="A0A3S2WWD0"/>
<gene>
    <name evidence="1" type="ORF">ENE75_24065</name>
</gene>
<keyword evidence="2" id="KW-1185">Reference proteome</keyword>
<protein>
    <submittedName>
        <fullName evidence="1">Uncharacterized protein</fullName>
    </submittedName>
</protein>
<dbReference type="OrthoDB" id="7069289at2"/>
<dbReference type="Proteomes" id="UP000288178">
    <property type="component" value="Unassembled WGS sequence"/>
</dbReference>
<organism evidence="1 2">
    <name type="scientific">Rubrivivax albus</name>
    <dbReference type="NCBI Taxonomy" id="2499835"/>
    <lineage>
        <taxon>Bacteria</taxon>
        <taxon>Pseudomonadati</taxon>
        <taxon>Pseudomonadota</taxon>
        <taxon>Betaproteobacteria</taxon>
        <taxon>Burkholderiales</taxon>
        <taxon>Sphaerotilaceae</taxon>
        <taxon>Rubrivivax</taxon>
    </lineage>
</organism>
<proteinExistence type="predicted"/>
<dbReference type="RefSeq" id="WP_128201542.1">
    <property type="nucleotide sequence ID" value="NZ_SACT01000015.1"/>
</dbReference>
<sequence>MFGLFKRSRKPTSTEKDESTELLDELLAGFALEDYLGPAAERRHQALAAKKSAEFDLAWTALQEVKDLYLKHALQCKFTAAQTLALDASVSPEMADILRLEGKHDDALVHILYWVGSAVEPTETQRAKLRAYHRRSSLAPLPPSELEELLDRFRLKPDFRMLRDAVTGLRSKRDA</sequence>
<comment type="caution">
    <text evidence="1">The sequence shown here is derived from an EMBL/GenBank/DDBJ whole genome shotgun (WGS) entry which is preliminary data.</text>
</comment>
<name>A0A3S2WWD0_9BURK</name>